<organism evidence="2 3">
    <name type="scientific">Actinocorallia longicatena</name>
    <dbReference type="NCBI Taxonomy" id="111803"/>
    <lineage>
        <taxon>Bacteria</taxon>
        <taxon>Bacillati</taxon>
        <taxon>Actinomycetota</taxon>
        <taxon>Actinomycetes</taxon>
        <taxon>Streptosporangiales</taxon>
        <taxon>Thermomonosporaceae</taxon>
        <taxon>Actinocorallia</taxon>
    </lineage>
</organism>
<protein>
    <submittedName>
        <fullName evidence="2">Uncharacterized protein</fullName>
    </submittedName>
</protein>
<reference evidence="3" key="1">
    <citation type="journal article" date="2019" name="Int. J. Syst. Evol. Microbiol.">
        <title>The Global Catalogue of Microorganisms (GCM) 10K type strain sequencing project: providing services to taxonomists for standard genome sequencing and annotation.</title>
        <authorList>
            <consortium name="The Broad Institute Genomics Platform"/>
            <consortium name="The Broad Institute Genome Sequencing Center for Infectious Disease"/>
            <person name="Wu L."/>
            <person name="Ma J."/>
        </authorList>
    </citation>
    <scope>NUCLEOTIDE SEQUENCE [LARGE SCALE GENOMIC DNA]</scope>
    <source>
        <strain evidence="3">JCM 9377</strain>
    </source>
</reference>
<gene>
    <name evidence="2" type="ORF">GCM10010468_70820</name>
</gene>
<evidence type="ECO:0000313" key="3">
    <source>
        <dbReference type="Proteomes" id="UP001501237"/>
    </source>
</evidence>
<accession>A0ABP6QJV0</accession>
<sequence>MNIELNSGAFAGRAEARCAVARGACSCSSRAASWACIASTAARAPSRVPIRTGSVLKNGPRTWSAFSPAFIRPNSTVPNTTSSRPDSAPSTRAHTTCITVAGLTPSDRATLRRPVSTCSGRGSVSDTTPEPSPRTSTRPYGAVVSVTSPSRPVKYRSCSASGAPPRT</sequence>
<keyword evidence="3" id="KW-1185">Reference proteome</keyword>
<feature type="region of interest" description="Disordered" evidence="1">
    <location>
        <begin position="111"/>
        <end position="167"/>
    </location>
</feature>
<evidence type="ECO:0000313" key="2">
    <source>
        <dbReference type="EMBL" id="GAA3236517.1"/>
    </source>
</evidence>
<comment type="caution">
    <text evidence="2">The sequence shown here is derived from an EMBL/GenBank/DDBJ whole genome shotgun (WGS) entry which is preliminary data.</text>
</comment>
<evidence type="ECO:0000256" key="1">
    <source>
        <dbReference type="SAM" id="MobiDB-lite"/>
    </source>
</evidence>
<proteinExistence type="predicted"/>
<feature type="compositionally biased region" description="Low complexity" evidence="1">
    <location>
        <begin position="127"/>
        <end position="139"/>
    </location>
</feature>
<name>A0ABP6QJV0_9ACTN</name>
<feature type="compositionally biased region" description="Polar residues" evidence="1">
    <location>
        <begin position="73"/>
        <end position="93"/>
    </location>
</feature>
<feature type="region of interest" description="Disordered" evidence="1">
    <location>
        <begin position="72"/>
        <end position="93"/>
    </location>
</feature>
<dbReference type="EMBL" id="BAAAUV010000030">
    <property type="protein sequence ID" value="GAA3236517.1"/>
    <property type="molecule type" value="Genomic_DNA"/>
</dbReference>
<dbReference type="Proteomes" id="UP001501237">
    <property type="component" value="Unassembled WGS sequence"/>
</dbReference>
<feature type="compositionally biased region" description="Polar residues" evidence="1">
    <location>
        <begin position="116"/>
        <end position="126"/>
    </location>
</feature>